<dbReference type="GeneID" id="30909901"/>
<feature type="non-terminal residue" evidence="3">
    <location>
        <position position="600"/>
    </location>
</feature>
<keyword evidence="2" id="KW-1133">Transmembrane helix</keyword>
<dbReference type="Pfam" id="PF05795">
    <property type="entry name" value="Plasmodium_Vir"/>
    <property type="match status" value="1"/>
</dbReference>
<evidence type="ECO:0000256" key="1">
    <source>
        <dbReference type="SAM" id="MobiDB-lite"/>
    </source>
</evidence>
<keyword evidence="2" id="KW-0812">Transmembrane</keyword>
<dbReference type="Proteomes" id="UP000092716">
    <property type="component" value="Chromosome 10"/>
</dbReference>
<feature type="region of interest" description="Disordered" evidence="1">
    <location>
        <begin position="221"/>
        <end position="242"/>
    </location>
</feature>
<gene>
    <name evidence="3" type="ORF">PCOAH_00031700</name>
</gene>
<dbReference type="VEuPathDB" id="PlasmoDB:PCOAH_00031700"/>
<feature type="transmembrane region" description="Helical" evidence="2">
    <location>
        <begin position="488"/>
        <end position="510"/>
    </location>
</feature>
<proteinExistence type="predicted"/>
<dbReference type="EMBL" id="CP016248">
    <property type="protein sequence ID" value="ANQ08725.1"/>
    <property type="molecule type" value="Genomic_DNA"/>
</dbReference>
<sequence>MAATVPTPVKGKHLKTLLPSKFRYYDKFKDEIDSCYHLNNSNFAESIKDTLNGETHVKGYGDSTVEAWCYAIMNQTPGQFYSSPCHFLYYWIGEKVLTAKGSTLWKDIMETIYNELKNPPKGNNCEKIYEDIDEGTFRHMKNVYEYRENYQTIKQQLEGHLDSCDSDLASYLGDIHTSYQALKAECPDDKDNGKQYCTDFKQLFDDAKYKTLLEQKCQVVSDDGGTPHQESTSTFPTGEHQRVNKESSAYRHTQVLHSTPKKKLNLKKLPSYTDFYNKFNDPAQSKCEYKDVKSGGWGNKLKEKIEGFQGLQAMGNLVAKAYCYACKKKKDYMLEGKLELKDAPCQFFYHWMGKEVLQKNYGHTLSNVLEDIYNILGDVTGGHKCDINYKDVDETPFEQRKLVFENYHNYNTVQKYLQGGDPLCEFEWTEYEMEVKEACEVVKKYCTTGDGKMKDKLYCDDYNKKYKDYCEQKLSELKCNAVHSEKSIAPAISGTFATLGGLGTVVFFLYKYNLLPSSFLNKFGGRSRRNSNKRNRGMRSAERNFGELREDVSTLGSTLDDSSTENSTIESTVDDGTVLSVPPYVSHSRRTKNTQQKKNI</sequence>
<keyword evidence="2" id="KW-0472">Membrane</keyword>
<evidence type="ECO:0000313" key="4">
    <source>
        <dbReference type="Proteomes" id="UP000092716"/>
    </source>
</evidence>
<keyword evidence="4" id="KW-1185">Reference proteome</keyword>
<organism evidence="3 4">
    <name type="scientific">Plasmodium coatneyi</name>
    <dbReference type="NCBI Taxonomy" id="208452"/>
    <lineage>
        <taxon>Eukaryota</taxon>
        <taxon>Sar</taxon>
        <taxon>Alveolata</taxon>
        <taxon>Apicomplexa</taxon>
        <taxon>Aconoidasida</taxon>
        <taxon>Haemosporida</taxon>
        <taxon>Plasmodiidae</taxon>
        <taxon>Plasmodium</taxon>
    </lineage>
</organism>
<dbReference type="RefSeq" id="XP_019915420.1">
    <property type="nucleotide sequence ID" value="XM_020059970.1"/>
</dbReference>
<feature type="region of interest" description="Disordered" evidence="1">
    <location>
        <begin position="580"/>
        <end position="600"/>
    </location>
</feature>
<dbReference type="InterPro" id="IPR008780">
    <property type="entry name" value="Plasmodium_Vir"/>
</dbReference>
<accession>A0A1B1E1G5</accession>
<reference evidence="4" key="1">
    <citation type="submission" date="2016-06" db="EMBL/GenBank/DDBJ databases">
        <title>First high quality genome sequence of Plasmodium coatneyi using continuous long reads from single molecule, real-time sequencing.</title>
        <authorList>
            <person name="Chien J.-T."/>
            <person name="Pakala S.B."/>
            <person name="Geraldo J.A."/>
            <person name="Lapp S.A."/>
            <person name="Barnwell J.W."/>
            <person name="Kissinger J.C."/>
            <person name="Galinski M.R."/>
            <person name="Humphrey J.C."/>
        </authorList>
    </citation>
    <scope>NUCLEOTIDE SEQUENCE [LARGE SCALE GENOMIC DNA]</scope>
    <source>
        <strain evidence="4">Hackeri</strain>
    </source>
</reference>
<name>A0A1B1E1G5_9APIC</name>
<protein>
    <submittedName>
        <fullName evidence="3">Variable surface protein Vir7-like protein</fullName>
    </submittedName>
</protein>
<dbReference type="KEGG" id="pcot:PCOAH_00031700"/>
<dbReference type="AlphaFoldDB" id="A0A1B1E1G5"/>
<evidence type="ECO:0000256" key="2">
    <source>
        <dbReference type="SAM" id="Phobius"/>
    </source>
</evidence>
<evidence type="ECO:0000313" key="3">
    <source>
        <dbReference type="EMBL" id="ANQ08725.1"/>
    </source>
</evidence>